<keyword evidence="3" id="KW-0808">Transferase</keyword>
<comment type="similarity">
    <text evidence="6">Belongs to the class I-like SAM-binding methyltransferase superfamily. Cation-dependent O-methyltransferase family.</text>
</comment>
<reference evidence="7" key="1">
    <citation type="submission" date="2020-04" db="EMBL/GenBank/DDBJ databases">
        <title>Analysis of mating type loci in Filobasidium floriforme.</title>
        <authorList>
            <person name="Nowrousian M."/>
        </authorList>
    </citation>
    <scope>NUCLEOTIDE SEQUENCE</scope>
    <source>
        <strain evidence="7">CBS 6242</strain>
    </source>
</reference>
<dbReference type="PANTHER" id="PTHR43836">
    <property type="entry name" value="CATECHOL O-METHYLTRANSFERASE 1-RELATED"/>
    <property type="match status" value="1"/>
</dbReference>
<keyword evidence="5" id="KW-0128">Catecholamine metabolism</keyword>
<dbReference type="GO" id="GO:0016206">
    <property type="term" value="F:catechol O-methyltransferase activity"/>
    <property type="evidence" value="ECO:0007669"/>
    <property type="project" value="UniProtKB-EC"/>
</dbReference>
<name>A0A8K0JQH9_9TREE</name>
<evidence type="ECO:0000256" key="6">
    <source>
        <dbReference type="ARBA" id="ARBA00023453"/>
    </source>
</evidence>
<dbReference type="GO" id="GO:0006584">
    <property type="term" value="P:catecholamine metabolic process"/>
    <property type="evidence" value="ECO:0007669"/>
    <property type="project" value="UniProtKB-KW"/>
</dbReference>
<dbReference type="InterPro" id="IPR029063">
    <property type="entry name" value="SAM-dependent_MTases_sf"/>
</dbReference>
<dbReference type="EMBL" id="JABELV010000011">
    <property type="protein sequence ID" value="KAG7571086.1"/>
    <property type="molecule type" value="Genomic_DNA"/>
</dbReference>
<dbReference type="PANTHER" id="PTHR43836:SF2">
    <property type="entry name" value="CATECHOL O-METHYLTRANSFERASE 1-RELATED"/>
    <property type="match status" value="1"/>
</dbReference>
<keyword evidence="4" id="KW-0949">S-adenosyl-L-methionine</keyword>
<evidence type="ECO:0000313" key="8">
    <source>
        <dbReference type="Proteomes" id="UP000812966"/>
    </source>
</evidence>
<evidence type="ECO:0000256" key="1">
    <source>
        <dbReference type="ARBA" id="ARBA00012880"/>
    </source>
</evidence>
<accession>A0A8K0JQH9</accession>
<dbReference type="OrthoDB" id="186626at2759"/>
<dbReference type="GO" id="GO:0032259">
    <property type="term" value="P:methylation"/>
    <property type="evidence" value="ECO:0007669"/>
    <property type="project" value="UniProtKB-KW"/>
</dbReference>
<proteinExistence type="inferred from homology"/>
<evidence type="ECO:0000256" key="2">
    <source>
        <dbReference type="ARBA" id="ARBA00022603"/>
    </source>
</evidence>
<gene>
    <name evidence="7" type="ORF">FFLO_00911</name>
</gene>
<dbReference type="PROSITE" id="PS51682">
    <property type="entry name" value="SAM_OMT_I"/>
    <property type="match status" value="1"/>
</dbReference>
<evidence type="ECO:0000256" key="3">
    <source>
        <dbReference type="ARBA" id="ARBA00022679"/>
    </source>
</evidence>
<dbReference type="Proteomes" id="UP000812966">
    <property type="component" value="Unassembled WGS sequence"/>
</dbReference>
<evidence type="ECO:0000256" key="4">
    <source>
        <dbReference type="ARBA" id="ARBA00022691"/>
    </source>
</evidence>
<dbReference type="AlphaFoldDB" id="A0A8K0JQH9"/>
<dbReference type="SUPFAM" id="SSF53335">
    <property type="entry name" value="S-adenosyl-L-methionine-dependent methyltransferases"/>
    <property type="match status" value="1"/>
</dbReference>
<comment type="caution">
    <text evidence="7">The sequence shown here is derived from an EMBL/GenBank/DDBJ whole genome shotgun (WGS) entry which is preliminary data.</text>
</comment>
<dbReference type="Pfam" id="PF13578">
    <property type="entry name" value="Methyltransf_24"/>
    <property type="match status" value="1"/>
</dbReference>
<organism evidence="7 8">
    <name type="scientific">Filobasidium floriforme</name>
    <dbReference type="NCBI Taxonomy" id="5210"/>
    <lineage>
        <taxon>Eukaryota</taxon>
        <taxon>Fungi</taxon>
        <taxon>Dikarya</taxon>
        <taxon>Basidiomycota</taxon>
        <taxon>Agaricomycotina</taxon>
        <taxon>Tremellomycetes</taxon>
        <taxon>Filobasidiales</taxon>
        <taxon>Filobasidiaceae</taxon>
        <taxon>Filobasidium</taxon>
    </lineage>
</organism>
<evidence type="ECO:0000313" key="7">
    <source>
        <dbReference type="EMBL" id="KAG7571086.1"/>
    </source>
</evidence>
<protein>
    <recommendedName>
        <fullName evidence="1">catechol O-methyltransferase</fullName>
        <ecNumber evidence="1">2.1.1.6</ecNumber>
    </recommendedName>
</protein>
<evidence type="ECO:0000256" key="5">
    <source>
        <dbReference type="ARBA" id="ARBA00022939"/>
    </source>
</evidence>
<keyword evidence="2" id="KW-0489">Methyltransferase</keyword>
<dbReference type="EC" id="2.1.1.6" evidence="1"/>
<dbReference type="Gene3D" id="3.40.50.150">
    <property type="entry name" value="Vaccinia Virus protein VP39"/>
    <property type="match status" value="1"/>
</dbReference>
<dbReference type="InterPro" id="IPR002935">
    <property type="entry name" value="SAM_O-MeTrfase"/>
</dbReference>
<sequence>MPVDKQNPPQKYHEPVQGTVFHGDGREEALQKALLAEPSLQNNPGTQPVLDFLYEFGKKFYLMNVGGTKGEGVERVIKERKPKLVLEVGSYVGYSAITFSRSMRDAHPNSIYPKDWSSDTTEDRAGYISLEKSPVYAATARTAIEIAGLKDVVKIVEGSSTSSIKSLRETLNLPAPLKFDLVFIDHLKPLYTNDLKMMEDEGLVGPDTCIVADNVVKPGNPAYLSWVRATPALKRASLEKPRLTTQPPATTNPSTKEEWTKAFFDGPIDETRWTPDESEGVTAKGNPNLVYSSEMVWGYDDLTAEVDACEISVCLREEKE</sequence>
<keyword evidence="8" id="KW-1185">Reference proteome</keyword>